<name>A0A6B2KYC2_9EUKA</name>
<dbReference type="PROSITE" id="PS51746">
    <property type="entry name" value="PPM_2"/>
    <property type="match status" value="1"/>
</dbReference>
<dbReference type="AlphaFoldDB" id="A0A6B2KYC2"/>
<dbReference type="PANTHER" id="PTHR21586">
    <property type="entry name" value="TIPA"/>
    <property type="match status" value="1"/>
</dbReference>
<dbReference type="InterPro" id="IPR036457">
    <property type="entry name" value="PPM-type-like_dom_sf"/>
</dbReference>
<evidence type="ECO:0000313" key="2">
    <source>
        <dbReference type="EMBL" id="NDV29750.1"/>
    </source>
</evidence>
<dbReference type="EMBL" id="GIBP01000781">
    <property type="protein sequence ID" value="NDV29750.1"/>
    <property type="molecule type" value="Transcribed_RNA"/>
</dbReference>
<feature type="domain" description="PPM-type phosphatase" evidence="1">
    <location>
        <begin position="1"/>
        <end position="293"/>
    </location>
</feature>
<dbReference type="Gene3D" id="3.60.40.10">
    <property type="entry name" value="PPM-type phosphatase domain"/>
    <property type="match status" value="1"/>
</dbReference>
<proteinExistence type="predicted"/>
<dbReference type="InterPro" id="IPR053287">
    <property type="entry name" value="PP2C-like_domain"/>
</dbReference>
<protein>
    <recommendedName>
        <fullName evidence="1">PPM-type phosphatase domain-containing protein</fullName>
    </recommendedName>
</protein>
<accession>A0A6B2KYC2</accession>
<reference evidence="2" key="1">
    <citation type="journal article" date="2020" name="J. Eukaryot. Microbiol.">
        <title>De novo Sequencing, Assembly and Annotation of the Transcriptome for the Free-Living Testate Amoeba Arcella intermedia.</title>
        <authorList>
            <person name="Ribeiro G.M."/>
            <person name="Porfirio-Sousa A.L."/>
            <person name="Maurer-Alcala X.X."/>
            <person name="Katz L.A."/>
            <person name="Lahr D.J.G."/>
        </authorList>
    </citation>
    <scope>NUCLEOTIDE SEQUENCE</scope>
</reference>
<sequence length="716" mass="81122">MKLVGNRTILNISDGCGWGTRSARAAEICSKVVVDYLSKPHVQDAITNTQSCEAELKKVLDQAHQSILEQQGQLQPNGTFSTVDCGNTTAIIGLVMKIRGNSTTDDWAFICTCVGDCKAYHYNSRVSKVTEVTVGNRVNLNDAKDPGGRLGPWNDDGSPDLRNLKNYFWPCGLGDMIILASDGVHDNLDPEHLGFSPAEVCTGKYENVAWSEIPREELELIKSRYACELIEKRIKEHSEITPKRLRRLLIHNAQDVTKKVREYMESNPNTGEPKDYKNFPGKMDHTSCICYDVGDRQILQDQFKKQKKNFWSVKKPGNWKKRDTEKKKRRSYESEVEPFAIKLSELKDNFSEFPMVDVDNKHSTSFIVKGNEKFKYMEDVSVCGFNTWDKQEIDFNSSFGIDIKTNQFSCVLSVGSQCSQKTAETTLVATNSFLQYLNYGQHKLTNSKQVSTFLIKSIEEAHKAILRMYPSPSEPNPESEITMLCGLVCKLPSYNYDNITSPRGHWEFICANVGNNKAFYWSHHRSKLSEITTGNEHFDIHSKAPGGKIGASGENSIPDLHNLRVYTQYCDHEKDIIIVMSSLIYNNFDPEVMGVPAKALIGFEPDADKMNKKKNLPWSKIPVEQRVVLRLKAMEKCLQSVDESPLNFVEELIKSTSNITHDRREYFNQVVEREGEEIDYSRLPGKMGHGMCIAIRVGQQPTFSPPQPSQTNTQKL</sequence>
<dbReference type="SUPFAM" id="SSF81606">
    <property type="entry name" value="PP2C-like"/>
    <property type="match status" value="1"/>
</dbReference>
<dbReference type="InterPro" id="IPR001932">
    <property type="entry name" value="PPM-type_phosphatase-like_dom"/>
</dbReference>
<evidence type="ECO:0000259" key="1">
    <source>
        <dbReference type="PROSITE" id="PS51746"/>
    </source>
</evidence>
<organism evidence="2">
    <name type="scientific">Arcella intermedia</name>
    <dbReference type="NCBI Taxonomy" id="1963864"/>
    <lineage>
        <taxon>Eukaryota</taxon>
        <taxon>Amoebozoa</taxon>
        <taxon>Tubulinea</taxon>
        <taxon>Elardia</taxon>
        <taxon>Arcellinida</taxon>
        <taxon>Sphaerothecina</taxon>
        <taxon>Arcellidae</taxon>
        <taxon>Arcella</taxon>
    </lineage>
</organism>
<dbReference type="PANTHER" id="PTHR21586:SF4">
    <property type="entry name" value="PROTEIN PHOSPHATASE 2C-RELATED PROTEIN"/>
    <property type="match status" value="1"/>
</dbReference>